<dbReference type="InterPro" id="IPR046174">
    <property type="entry name" value="DUF6176"/>
</dbReference>
<accession>A0A0R2N508</accession>
<dbReference type="Proteomes" id="UP000050969">
    <property type="component" value="Unassembled WGS sequence"/>
</dbReference>
<organism evidence="1 2">
    <name type="scientific">Lacticaseibacillus saniviri JCM 17471 = DSM 24301</name>
    <dbReference type="NCBI Taxonomy" id="1293598"/>
    <lineage>
        <taxon>Bacteria</taxon>
        <taxon>Bacillati</taxon>
        <taxon>Bacillota</taxon>
        <taxon>Bacilli</taxon>
        <taxon>Lactobacillales</taxon>
        <taxon>Lactobacillaceae</taxon>
        <taxon>Lacticaseibacillus</taxon>
    </lineage>
</organism>
<dbReference type="EMBL" id="JQCE01000005">
    <property type="protein sequence ID" value="KRO18154.1"/>
    <property type="molecule type" value="Genomic_DNA"/>
</dbReference>
<reference evidence="1 2" key="1">
    <citation type="journal article" date="2015" name="Genome Announc.">
        <title>Expanding the biotechnology potential of lactobacilli through comparative genomics of 213 strains and associated genera.</title>
        <authorList>
            <person name="Sun Z."/>
            <person name="Harris H.M."/>
            <person name="McCann A."/>
            <person name="Guo C."/>
            <person name="Argimon S."/>
            <person name="Zhang W."/>
            <person name="Yang X."/>
            <person name="Jeffery I.B."/>
            <person name="Cooney J.C."/>
            <person name="Kagawa T.F."/>
            <person name="Liu W."/>
            <person name="Song Y."/>
            <person name="Salvetti E."/>
            <person name="Wrobel A."/>
            <person name="Rasinkangas P."/>
            <person name="Parkhill J."/>
            <person name="Rea M.C."/>
            <person name="O'Sullivan O."/>
            <person name="Ritari J."/>
            <person name="Douillard F.P."/>
            <person name="Paul Ross R."/>
            <person name="Yang R."/>
            <person name="Briner A.E."/>
            <person name="Felis G.E."/>
            <person name="de Vos W.M."/>
            <person name="Barrangou R."/>
            <person name="Klaenhammer T.R."/>
            <person name="Caufield P.W."/>
            <person name="Cui Y."/>
            <person name="Zhang H."/>
            <person name="O'Toole P.W."/>
        </authorList>
    </citation>
    <scope>NUCLEOTIDE SEQUENCE [LARGE SCALE GENOMIC DNA]</scope>
    <source>
        <strain evidence="1 2">DSM 24301</strain>
    </source>
</reference>
<comment type="caution">
    <text evidence="1">The sequence shown here is derived from an EMBL/GenBank/DDBJ whole genome shotgun (WGS) entry which is preliminary data.</text>
</comment>
<evidence type="ECO:0000313" key="1">
    <source>
        <dbReference type="EMBL" id="KRO18154.1"/>
    </source>
</evidence>
<proteinExistence type="predicted"/>
<gene>
    <name evidence="1" type="ORF">IV56_GL001282</name>
</gene>
<dbReference type="AlphaFoldDB" id="A0A0R2N508"/>
<evidence type="ECO:0000313" key="2">
    <source>
        <dbReference type="Proteomes" id="UP000050969"/>
    </source>
</evidence>
<dbReference type="PATRIC" id="fig|1293598.4.peg.1346"/>
<dbReference type="RefSeq" id="WP_056991973.1">
    <property type="nucleotide sequence ID" value="NZ_JQCE01000005.1"/>
</dbReference>
<sequence>MLIDLEGFAVYPDKIDRAKEWMQYLRSHQAEVDATLIPEHMQLEHIFSINFAGRFYLCWYSNQTAMAPDVTTSSNPVDIQHVKFWQECIDEHVPSLKSNLENTFQPPENA</sequence>
<protein>
    <submittedName>
        <fullName evidence="1">Uncharacterized protein</fullName>
    </submittedName>
</protein>
<name>A0A0R2N508_9LACO</name>
<keyword evidence="2" id="KW-1185">Reference proteome</keyword>
<dbReference type="STRING" id="1293598.IV56_GL001282"/>
<dbReference type="Pfam" id="PF19673">
    <property type="entry name" value="DUF6176"/>
    <property type="match status" value="1"/>
</dbReference>